<dbReference type="RefSeq" id="WP_064010648.1">
    <property type="nucleotide sequence ID" value="NZ_LUUG01000126.1"/>
</dbReference>
<feature type="domain" description="Transposase IS110-like N-terminal" evidence="2">
    <location>
        <begin position="18"/>
        <end position="163"/>
    </location>
</feature>
<dbReference type="EMBL" id="LUUG01000126">
    <property type="protein sequence ID" value="OAH96951.1"/>
    <property type="molecule type" value="Genomic_DNA"/>
</dbReference>
<reference evidence="4 5" key="1">
    <citation type="submission" date="2016-03" db="EMBL/GenBank/DDBJ databases">
        <authorList>
            <person name="Ploux O."/>
        </authorList>
    </citation>
    <scope>NUCLEOTIDE SEQUENCE [LARGE SCALE GENOMIC DNA]</scope>
    <source>
        <strain evidence="4 5">R-45363</strain>
    </source>
</reference>
<accession>A0A177LU09</accession>
<feature type="domain" description="Transposase IS116/IS110/IS902 C-terminal" evidence="3">
    <location>
        <begin position="211"/>
        <end position="296"/>
    </location>
</feature>
<organism evidence="4 5">
    <name type="scientific">Methylomonas methanica</name>
    <dbReference type="NCBI Taxonomy" id="421"/>
    <lineage>
        <taxon>Bacteria</taxon>
        <taxon>Pseudomonadati</taxon>
        <taxon>Pseudomonadota</taxon>
        <taxon>Gammaproteobacteria</taxon>
        <taxon>Methylococcales</taxon>
        <taxon>Methylococcaceae</taxon>
        <taxon>Methylomonas</taxon>
    </lineage>
</organism>
<dbReference type="InterPro" id="IPR003346">
    <property type="entry name" value="Transposase_20"/>
</dbReference>
<gene>
    <name evidence="4" type="ORF">A1332_22165</name>
</gene>
<dbReference type="AlphaFoldDB" id="A0A177LU09"/>
<dbReference type="Pfam" id="PF02371">
    <property type="entry name" value="Transposase_20"/>
    <property type="match status" value="1"/>
</dbReference>
<dbReference type="GO" id="GO:0006313">
    <property type="term" value="P:DNA transposition"/>
    <property type="evidence" value="ECO:0007669"/>
    <property type="project" value="InterPro"/>
</dbReference>
<evidence type="ECO:0000256" key="1">
    <source>
        <dbReference type="SAM" id="Coils"/>
    </source>
</evidence>
<dbReference type="GO" id="GO:0003677">
    <property type="term" value="F:DNA binding"/>
    <property type="evidence" value="ECO:0007669"/>
    <property type="project" value="InterPro"/>
</dbReference>
<evidence type="ECO:0000259" key="3">
    <source>
        <dbReference type="Pfam" id="PF02371"/>
    </source>
</evidence>
<evidence type="ECO:0000259" key="2">
    <source>
        <dbReference type="Pfam" id="PF01548"/>
    </source>
</evidence>
<feature type="coiled-coil region" evidence="1">
    <location>
        <begin position="174"/>
        <end position="201"/>
    </location>
</feature>
<evidence type="ECO:0000313" key="5">
    <source>
        <dbReference type="Proteomes" id="UP000078090"/>
    </source>
</evidence>
<dbReference type="PANTHER" id="PTHR33055">
    <property type="entry name" value="TRANSPOSASE FOR INSERTION SEQUENCE ELEMENT IS1111A"/>
    <property type="match status" value="1"/>
</dbReference>
<dbReference type="InterPro" id="IPR002525">
    <property type="entry name" value="Transp_IS110-like_N"/>
</dbReference>
<dbReference type="PANTHER" id="PTHR33055:SF3">
    <property type="entry name" value="PUTATIVE TRANSPOSASE FOR IS117-RELATED"/>
    <property type="match status" value="1"/>
</dbReference>
<dbReference type="Proteomes" id="UP000078090">
    <property type="component" value="Unassembled WGS sequence"/>
</dbReference>
<comment type="caution">
    <text evidence="4">The sequence shown here is derived from an EMBL/GenBank/DDBJ whole genome shotgun (WGS) entry which is preliminary data.</text>
</comment>
<name>A0A177LU09_METMH</name>
<dbReference type="Pfam" id="PF01548">
    <property type="entry name" value="DEDD_Tnp_IS110"/>
    <property type="match status" value="1"/>
</dbReference>
<keyword evidence="1" id="KW-0175">Coiled coil</keyword>
<dbReference type="NCBIfam" id="NF033542">
    <property type="entry name" value="transpos_IS110"/>
    <property type="match status" value="1"/>
</dbReference>
<protein>
    <submittedName>
        <fullName evidence="4">Transposase</fullName>
    </submittedName>
</protein>
<sequence>MKNRLPNTIVESPHRLFAGVDVGAEELVLVIRKNGKSFDPQKFANSRADRVRLVNKLIKLPGITACLEATGIYHFDLAIALHDAGIPVMVVNPKSSHNFAKVLMKNSKTDAVDANTLAEYVERMDFVAWTRPSNQVLALRGFARRINALTGQKAAAKNHLHALSATQETPKALLRDAKLAISQLEKRIDTLATEALELIHKTPELERIFNLLTGIKGIAQTSAIALMGELLLLPPNLSHREWVKFAGLDPKAFESGKSVHKKMRLSKVGNRHIRSALYMPALSAKQHDPYVKAYFQHLVDNGKKPLQAVCAVMRKLLHAIHGMLKYDQPFDNTRFYTIPAPIIAN</sequence>
<dbReference type="GO" id="GO:0004803">
    <property type="term" value="F:transposase activity"/>
    <property type="evidence" value="ECO:0007669"/>
    <property type="project" value="InterPro"/>
</dbReference>
<proteinExistence type="predicted"/>
<evidence type="ECO:0000313" key="4">
    <source>
        <dbReference type="EMBL" id="OAH96951.1"/>
    </source>
</evidence>
<dbReference type="InterPro" id="IPR047650">
    <property type="entry name" value="Transpos_IS110"/>
</dbReference>